<reference evidence="1 2" key="1">
    <citation type="submission" date="2020-08" db="EMBL/GenBank/DDBJ databases">
        <title>Sequencing the genomes of 1000 actinobacteria strains.</title>
        <authorList>
            <person name="Klenk H.-P."/>
        </authorList>
    </citation>
    <scope>NUCLEOTIDE SEQUENCE [LARGE SCALE GENOMIC DNA]</scope>
    <source>
        <strain evidence="1 2">DSM 45913</strain>
    </source>
</reference>
<proteinExistence type="predicted"/>
<dbReference type="RefSeq" id="WP_185089514.1">
    <property type="nucleotide sequence ID" value="NZ_JACHJB010000004.1"/>
</dbReference>
<evidence type="ECO:0008006" key="3">
    <source>
        <dbReference type="Google" id="ProtNLM"/>
    </source>
</evidence>
<protein>
    <recommendedName>
        <fullName evidence="3">Rpn family recombination-promoting nuclease/putative transposase</fullName>
    </recommendedName>
</protein>
<dbReference type="PANTHER" id="PTHR34613">
    <property type="entry name" value="SLL0800 PROTEIN"/>
    <property type="match status" value="1"/>
</dbReference>
<name>A0A7X0CDG5_9ACTN</name>
<evidence type="ECO:0000313" key="1">
    <source>
        <dbReference type="EMBL" id="MBB6351821.1"/>
    </source>
</evidence>
<accession>A0A7X0CDG5</accession>
<dbReference type="AlphaFoldDB" id="A0A7X0CDG5"/>
<organism evidence="1 2">
    <name type="scientific">Nonomuraea muscovyensis</name>
    <dbReference type="NCBI Taxonomy" id="1124761"/>
    <lineage>
        <taxon>Bacteria</taxon>
        <taxon>Bacillati</taxon>
        <taxon>Actinomycetota</taxon>
        <taxon>Actinomycetes</taxon>
        <taxon>Streptosporangiales</taxon>
        <taxon>Streptosporangiaceae</taxon>
        <taxon>Nonomuraea</taxon>
    </lineage>
</organism>
<keyword evidence="2" id="KW-1185">Reference proteome</keyword>
<dbReference type="PANTHER" id="PTHR34613:SF1">
    <property type="entry name" value="SLL6017 PROTEIN"/>
    <property type="match status" value="1"/>
</dbReference>
<dbReference type="EMBL" id="JACHJB010000004">
    <property type="protein sequence ID" value="MBB6351821.1"/>
    <property type="molecule type" value="Genomic_DNA"/>
</dbReference>
<gene>
    <name evidence="1" type="ORF">FHU36_008404</name>
</gene>
<dbReference type="Proteomes" id="UP000583800">
    <property type="component" value="Unassembled WGS sequence"/>
</dbReference>
<evidence type="ECO:0000313" key="2">
    <source>
        <dbReference type="Proteomes" id="UP000583800"/>
    </source>
</evidence>
<comment type="caution">
    <text evidence="1">The sequence shown here is derived from an EMBL/GenBank/DDBJ whole genome shotgun (WGS) entry which is preliminary data.</text>
</comment>
<sequence>MVTPLHEGLVKITTLVPEHTAHMLRALFDLPIPESAEAKVVSCDLSECVPVEYRADAALLYGDGAEARLGVIAEVQLRPSKAKRFSWPAYIANLRARDQCPVCLVVICPDRATARWAATPIETGHPGLTLTPLVIGPDNTPVITDVAEAIGNIGLAAVSAITHNYDPQVNAILATLTEALASVDLPIATRYAEYVLVSLRDDAQKEMERLMATQTHLYQGEYARSLKAEGRAEGKTEGKAEGEAEAVLLLLDHRRVPLTEADRARIMSTTDLDVLRKWVLRAPAVESVEELFA</sequence>